<evidence type="ECO:0000313" key="11">
    <source>
        <dbReference type="Proteomes" id="UP000060778"/>
    </source>
</evidence>
<dbReference type="EC" id="2.1.2.11" evidence="6"/>
<dbReference type="PANTHER" id="PTHR20881">
    <property type="entry name" value="3-METHYL-2-OXOBUTANOATE HYDROXYMETHYLTRANSFERASE"/>
    <property type="match status" value="1"/>
</dbReference>
<name>A0A0U2WLF0_9CREN</name>
<protein>
    <recommendedName>
        <fullName evidence="6">3-methyl-2-oxobutanoate hydroxymethyltransferase</fullName>
        <ecNumber evidence="6">2.1.2.11</ecNumber>
    </recommendedName>
    <alternativeName>
        <fullName evidence="6">Ketopantoate hydroxymethyltransferase</fullName>
        <shortName evidence="6">KPHMT</shortName>
    </alternativeName>
</protein>
<feature type="binding site" evidence="6 8">
    <location>
        <position position="93"/>
    </location>
    <ligand>
        <name>3-methyl-2-oxobutanoate</name>
        <dbReference type="ChEBI" id="CHEBI:11851"/>
    </ligand>
</feature>
<reference evidence="10 11" key="1">
    <citation type="submission" date="2013-11" db="EMBL/GenBank/DDBJ databases">
        <title>Comparative genomics of Ignicoccus.</title>
        <authorList>
            <person name="Podar M."/>
        </authorList>
    </citation>
    <scope>NUCLEOTIDE SEQUENCE [LARGE SCALE GENOMIC DNA]</scope>
    <source>
        <strain evidence="10 11">DSM 13165</strain>
    </source>
</reference>
<dbReference type="GO" id="GO:0000287">
    <property type="term" value="F:magnesium ion binding"/>
    <property type="evidence" value="ECO:0007669"/>
    <property type="project" value="TreeGrafter"/>
</dbReference>
<dbReference type="Gene3D" id="3.20.20.60">
    <property type="entry name" value="Phosphoenolpyruvate-binding domains"/>
    <property type="match status" value="1"/>
</dbReference>
<dbReference type="InterPro" id="IPR040442">
    <property type="entry name" value="Pyrv_kinase-like_dom_sf"/>
</dbReference>
<dbReference type="GO" id="GO:0015940">
    <property type="term" value="P:pantothenate biosynthetic process"/>
    <property type="evidence" value="ECO:0007669"/>
    <property type="project" value="UniProtKB-UniRule"/>
</dbReference>
<dbReference type="SUPFAM" id="SSF51621">
    <property type="entry name" value="Phosphoenolpyruvate/pyruvate domain"/>
    <property type="match status" value="1"/>
</dbReference>
<dbReference type="FunFam" id="3.20.20.60:FF:000003">
    <property type="entry name" value="3-methyl-2-oxobutanoate hydroxymethyltransferase"/>
    <property type="match status" value="1"/>
</dbReference>
<keyword evidence="10" id="KW-0489">Methyltransferase</keyword>
<dbReference type="GO" id="GO:0008168">
    <property type="term" value="F:methyltransferase activity"/>
    <property type="evidence" value="ECO:0007669"/>
    <property type="project" value="UniProtKB-KW"/>
</dbReference>
<comment type="subcellular location">
    <subcellularLocation>
        <location evidence="6">Cytoplasm</location>
    </subcellularLocation>
</comment>
<comment type="catalytic activity">
    <reaction evidence="6">
        <text>(6R)-5,10-methylene-5,6,7,8-tetrahydrofolate + 3-methyl-2-oxobutanoate + H2O = 2-dehydropantoate + (6S)-5,6,7,8-tetrahydrofolate</text>
        <dbReference type="Rhea" id="RHEA:11824"/>
        <dbReference type="ChEBI" id="CHEBI:11561"/>
        <dbReference type="ChEBI" id="CHEBI:11851"/>
        <dbReference type="ChEBI" id="CHEBI:15377"/>
        <dbReference type="ChEBI" id="CHEBI:15636"/>
        <dbReference type="ChEBI" id="CHEBI:57453"/>
        <dbReference type="EC" id="2.1.2.11"/>
    </reaction>
</comment>
<evidence type="ECO:0000256" key="1">
    <source>
        <dbReference type="ARBA" id="ARBA00005033"/>
    </source>
</evidence>
<dbReference type="GO" id="GO:0003864">
    <property type="term" value="F:3-methyl-2-oxobutanoate hydroxymethyltransferase activity"/>
    <property type="evidence" value="ECO:0007669"/>
    <property type="project" value="UniProtKB-UniRule"/>
</dbReference>
<dbReference type="KEGG" id="iis:EYM_04465"/>
<evidence type="ECO:0000256" key="8">
    <source>
        <dbReference type="PIRSR" id="PIRSR000388-2"/>
    </source>
</evidence>
<dbReference type="PANTHER" id="PTHR20881:SF0">
    <property type="entry name" value="3-METHYL-2-OXOBUTANOATE HYDROXYMETHYLTRANSFERASE"/>
    <property type="match status" value="1"/>
</dbReference>
<comment type="function">
    <text evidence="6">Catalyzes the reversible reaction in which hydroxymethyl group from 5,10-methylenetetrahydrofolate is transferred onto alpha-ketoisovalerate to form ketopantoate.</text>
</comment>
<comment type="similarity">
    <text evidence="2 6">Belongs to the PanB family.</text>
</comment>
<evidence type="ECO:0000256" key="3">
    <source>
        <dbReference type="ARBA" id="ARBA00022679"/>
    </source>
</evidence>
<feature type="binding site" evidence="6 8">
    <location>
        <begin position="25"/>
        <end position="26"/>
    </location>
    <ligand>
        <name>3-methyl-2-oxobutanoate</name>
        <dbReference type="ChEBI" id="CHEBI:11851"/>
    </ligand>
</feature>
<evidence type="ECO:0000256" key="6">
    <source>
        <dbReference type="HAMAP-Rule" id="MF_00156"/>
    </source>
</evidence>
<comment type="pathway">
    <text evidence="6">Cofactor biosynthesis; coenzyme A biosynthesis.</text>
</comment>
<dbReference type="Proteomes" id="UP000060778">
    <property type="component" value="Chromosome"/>
</dbReference>
<comment type="subunit">
    <text evidence="6">Homodecamer; pentamer of dimers.</text>
</comment>
<comment type="pathway">
    <text evidence="1">Cofactor biosynthesis; (R)-pantothenate biosynthesis; (R)-pantoate from 3-methyl-2-oxobutanoate: step 1/2.</text>
</comment>
<dbReference type="CDD" id="cd06557">
    <property type="entry name" value="KPHMT-like"/>
    <property type="match status" value="1"/>
</dbReference>
<keyword evidence="11" id="KW-1185">Reference proteome</keyword>
<dbReference type="PIRSF" id="PIRSF000388">
    <property type="entry name" value="Pantoate_hydroxy_MeTrfase"/>
    <property type="match status" value="1"/>
</dbReference>
<keyword evidence="6 9" id="KW-0479">Metal-binding</keyword>
<dbReference type="GO" id="GO:0005737">
    <property type="term" value="C:cytoplasm"/>
    <property type="evidence" value="ECO:0007669"/>
    <property type="project" value="UniProtKB-SubCell"/>
</dbReference>
<keyword evidence="6" id="KW-0963">Cytoplasm</keyword>
<keyword evidence="3 6" id="KW-0808">Transferase</keyword>
<evidence type="ECO:0000256" key="5">
    <source>
        <dbReference type="ARBA" id="ARBA00022993"/>
    </source>
</evidence>
<dbReference type="Pfam" id="PF02548">
    <property type="entry name" value="Pantoate_transf"/>
    <property type="match status" value="1"/>
</dbReference>
<dbReference type="GO" id="GO:0015937">
    <property type="term" value="P:coenzyme A biosynthetic process"/>
    <property type="evidence" value="ECO:0007669"/>
    <property type="project" value="UniProtKB-UniRule"/>
</dbReference>
<dbReference type="InterPro" id="IPR015813">
    <property type="entry name" value="Pyrv/PenolPyrv_kinase-like_dom"/>
</dbReference>
<dbReference type="NCBIfam" id="NF001452">
    <property type="entry name" value="PRK00311.1"/>
    <property type="match status" value="1"/>
</dbReference>
<proteinExistence type="inferred from homology"/>
<evidence type="ECO:0000256" key="4">
    <source>
        <dbReference type="ARBA" id="ARBA00022842"/>
    </source>
</evidence>
<dbReference type="AlphaFoldDB" id="A0A0U2WLF0"/>
<dbReference type="PATRIC" id="fig|940295.4.peg.855"/>
<dbReference type="NCBIfam" id="TIGR00222">
    <property type="entry name" value="panB"/>
    <property type="match status" value="1"/>
</dbReference>
<keyword evidence="5 6" id="KW-0173">Coenzyme A biosynthesis</keyword>
<feature type="active site" description="Proton acceptor" evidence="6 7">
    <location>
        <position position="162"/>
    </location>
</feature>
<evidence type="ECO:0000256" key="2">
    <source>
        <dbReference type="ARBA" id="ARBA00008676"/>
    </source>
</evidence>
<accession>A0A0U2WLF0</accession>
<dbReference type="UniPathway" id="UPA00241"/>
<feature type="binding site" evidence="6 9">
    <location>
        <position position="64"/>
    </location>
    <ligand>
        <name>Mg(2+)</name>
        <dbReference type="ChEBI" id="CHEBI:18420"/>
    </ligand>
</feature>
<dbReference type="GO" id="GO:0032259">
    <property type="term" value="P:methylation"/>
    <property type="evidence" value="ECO:0007669"/>
    <property type="project" value="UniProtKB-KW"/>
</dbReference>
<keyword evidence="4 6" id="KW-0460">Magnesium</keyword>
<evidence type="ECO:0000256" key="9">
    <source>
        <dbReference type="PIRSR" id="PIRSR000388-3"/>
    </source>
</evidence>
<organism evidence="10 11">
    <name type="scientific">Ignicoccus islandicus DSM 13165</name>
    <dbReference type="NCBI Taxonomy" id="940295"/>
    <lineage>
        <taxon>Archaea</taxon>
        <taxon>Thermoproteota</taxon>
        <taxon>Thermoprotei</taxon>
        <taxon>Desulfurococcales</taxon>
        <taxon>Desulfurococcaceae</taxon>
        <taxon>Ignicoccus</taxon>
    </lineage>
</organism>
<evidence type="ECO:0000256" key="7">
    <source>
        <dbReference type="PIRSR" id="PIRSR000388-1"/>
    </source>
</evidence>
<gene>
    <name evidence="6" type="primary">panB</name>
    <name evidence="10" type="ORF">EYM_04465</name>
</gene>
<dbReference type="InterPro" id="IPR003700">
    <property type="entry name" value="Pantoate_hydroxy_MeTrfase"/>
</dbReference>
<dbReference type="EMBL" id="CP006867">
    <property type="protein sequence ID" value="ALU11761.1"/>
    <property type="molecule type" value="Genomic_DNA"/>
</dbReference>
<dbReference type="HAMAP" id="MF_00156">
    <property type="entry name" value="PanB"/>
    <property type="match status" value="1"/>
</dbReference>
<evidence type="ECO:0000313" key="10">
    <source>
        <dbReference type="EMBL" id="ALU11761.1"/>
    </source>
</evidence>
<comment type="cofactor">
    <cofactor evidence="6 9">
        <name>Mg(2+)</name>
        <dbReference type="ChEBI" id="CHEBI:18420"/>
    </cofactor>
    <text evidence="6 9">Binds 1 Mg(2+) ion per subunit.</text>
</comment>
<sequence length="243" mass="26561">MVTAYDYPTAKLVDKAGVDMILVGDSLAMVVLGYPSTNQLSFEEMLIHVAAVARARPRAMIVGDMPFGSYEYSVNEAVRNAIEMVRVGAESVKIEGGSEMTDVVRGIVKAGIPVMGHLGLTPQKRHLLGGYRLRGKTPQEAKELIEDAKALEEAGVYSIVIEFVKKEVAKEITEKVNVPTICIGAGPHCSGQVLVIHDILGLSEIRPPFAKVYFDCSKAITEAVRKYVEEVKKGEFPNEEYSF</sequence>
<feature type="binding site" evidence="6 9">
    <location>
        <position position="25"/>
    </location>
    <ligand>
        <name>Mg(2+)</name>
        <dbReference type="ChEBI" id="CHEBI:18420"/>
    </ligand>
</feature>
<feature type="binding site" evidence="6 9">
    <location>
        <position position="95"/>
    </location>
    <ligand>
        <name>Mg(2+)</name>
        <dbReference type="ChEBI" id="CHEBI:18420"/>
    </ligand>
</feature>
<dbReference type="STRING" id="940295.EYM_04465"/>
<feature type="binding site" evidence="6 8">
    <location>
        <position position="64"/>
    </location>
    <ligand>
        <name>3-methyl-2-oxobutanoate</name>
        <dbReference type="ChEBI" id="CHEBI:11851"/>
    </ligand>
</feature>